<proteinExistence type="inferred from homology"/>
<gene>
    <name evidence="8" type="ORF">BECKDK2373B_GA0170837_10425</name>
</gene>
<dbReference type="EC" id="2.3.1.28" evidence="2"/>
<dbReference type="Pfam" id="PF00132">
    <property type="entry name" value="Hexapep"/>
    <property type="match status" value="1"/>
</dbReference>
<sequence length="225" mass="24687">MSTNQISKRTEGGLYQASSMRPCQNEFRESEKITSRTSFYSEEELQQIGFSRLGKNVLISCKASIYAPDNIEIGSNSRIDDFVVLSGGVGIKIGRNVHIACHALLFGGAGIIMEDFSSLSGHASIYSESDDYSGHSLTNATIPGRFKPKYCRGPVTISKHVIVGANSTILPGVTLHEGVAVGANSLITKDCKPWRIYFGNPARKLKNRSRALLELEEKFHSEKEE</sequence>
<protein>
    <recommendedName>
        <fullName evidence="3">Chloramphenicol acetyltransferase</fullName>
        <ecNumber evidence="2">2.3.1.28</ecNumber>
    </recommendedName>
</protein>
<dbReference type="AlphaFoldDB" id="A0A450SIV5"/>
<comment type="catalytic activity">
    <reaction evidence="7">
        <text>chloramphenicol + acetyl-CoA = chloramphenicol 3-acetate + CoA</text>
        <dbReference type="Rhea" id="RHEA:18421"/>
        <dbReference type="ChEBI" id="CHEBI:16730"/>
        <dbReference type="ChEBI" id="CHEBI:17698"/>
        <dbReference type="ChEBI" id="CHEBI:57287"/>
        <dbReference type="ChEBI" id="CHEBI:57288"/>
        <dbReference type="EC" id="2.3.1.28"/>
    </reaction>
</comment>
<dbReference type="PANTHER" id="PTHR43300:SF12">
    <property type="entry name" value="CHLORAMPHENICOL ACETYLTRANSFERASE"/>
    <property type="match status" value="1"/>
</dbReference>
<keyword evidence="4 8" id="KW-0808">Transferase</keyword>
<keyword evidence="5" id="KW-0046">Antibiotic resistance</keyword>
<dbReference type="InterPro" id="IPR050179">
    <property type="entry name" value="Trans_hexapeptide_repeat"/>
</dbReference>
<dbReference type="InterPro" id="IPR001451">
    <property type="entry name" value="Hexapep"/>
</dbReference>
<dbReference type="GO" id="GO:0008811">
    <property type="term" value="F:chloramphenicol O-acetyltransferase activity"/>
    <property type="evidence" value="ECO:0007669"/>
    <property type="project" value="UniProtKB-EC"/>
</dbReference>
<dbReference type="EMBL" id="CAADEX010000042">
    <property type="protein sequence ID" value="VFJ53353.1"/>
    <property type="molecule type" value="Genomic_DNA"/>
</dbReference>
<dbReference type="GO" id="GO:0046677">
    <property type="term" value="P:response to antibiotic"/>
    <property type="evidence" value="ECO:0007669"/>
    <property type="project" value="UniProtKB-KW"/>
</dbReference>
<reference evidence="8" key="1">
    <citation type="submission" date="2019-02" db="EMBL/GenBank/DDBJ databases">
        <authorList>
            <person name="Gruber-Vodicka R. H."/>
            <person name="Seah K. B. B."/>
        </authorList>
    </citation>
    <scope>NUCLEOTIDE SEQUENCE</scope>
    <source>
        <strain evidence="8">BECK_DK47</strain>
    </source>
</reference>
<organism evidence="8">
    <name type="scientific">Candidatus Kentrum sp. DK</name>
    <dbReference type="NCBI Taxonomy" id="2126562"/>
    <lineage>
        <taxon>Bacteria</taxon>
        <taxon>Pseudomonadati</taxon>
        <taxon>Pseudomonadota</taxon>
        <taxon>Gammaproteobacteria</taxon>
        <taxon>Candidatus Kentrum</taxon>
    </lineage>
</organism>
<evidence type="ECO:0000256" key="6">
    <source>
        <dbReference type="ARBA" id="ARBA00023315"/>
    </source>
</evidence>
<evidence type="ECO:0000256" key="7">
    <source>
        <dbReference type="ARBA" id="ARBA00047633"/>
    </source>
</evidence>
<dbReference type="CDD" id="cd04647">
    <property type="entry name" value="LbH_MAT_like"/>
    <property type="match status" value="1"/>
</dbReference>
<evidence type="ECO:0000256" key="4">
    <source>
        <dbReference type="ARBA" id="ARBA00022679"/>
    </source>
</evidence>
<dbReference type="Gene3D" id="2.160.10.10">
    <property type="entry name" value="Hexapeptide repeat proteins"/>
    <property type="match status" value="1"/>
</dbReference>
<accession>A0A450SIV5</accession>
<name>A0A450SIV5_9GAMM</name>
<comment type="similarity">
    <text evidence="1">Belongs to the transferase hexapeptide repeat family.</text>
</comment>
<keyword evidence="6" id="KW-0012">Acyltransferase</keyword>
<evidence type="ECO:0000256" key="1">
    <source>
        <dbReference type="ARBA" id="ARBA00007274"/>
    </source>
</evidence>
<evidence type="ECO:0000256" key="2">
    <source>
        <dbReference type="ARBA" id="ARBA00013235"/>
    </source>
</evidence>
<dbReference type="PANTHER" id="PTHR43300">
    <property type="entry name" value="ACETYLTRANSFERASE"/>
    <property type="match status" value="1"/>
</dbReference>
<dbReference type="SUPFAM" id="SSF51161">
    <property type="entry name" value="Trimeric LpxA-like enzymes"/>
    <property type="match status" value="1"/>
</dbReference>
<evidence type="ECO:0000313" key="8">
    <source>
        <dbReference type="EMBL" id="VFJ53353.1"/>
    </source>
</evidence>
<evidence type="ECO:0000256" key="5">
    <source>
        <dbReference type="ARBA" id="ARBA00023251"/>
    </source>
</evidence>
<evidence type="ECO:0000256" key="3">
    <source>
        <dbReference type="ARBA" id="ARBA00020291"/>
    </source>
</evidence>
<dbReference type="InterPro" id="IPR011004">
    <property type="entry name" value="Trimer_LpxA-like_sf"/>
</dbReference>